<feature type="domain" description="DUF3857" evidence="1">
    <location>
        <begin position="54"/>
        <end position="207"/>
    </location>
</feature>
<dbReference type="Pfam" id="PF12969">
    <property type="entry name" value="DUF3857"/>
    <property type="match status" value="1"/>
</dbReference>
<dbReference type="Gene3D" id="2.60.40.3140">
    <property type="match status" value="1"/>
</dbReference>
<keyword evidence="3" id="KW-1185">Reference proteome</keyword>
<dbReference type="EMBL" id="JAMLJM010000005">
    <property type="protein sequence ID" value="MCL9809382.1"/>
    <property type="molecule type" value="Genomic_DNA"/>
</dbReference>
<dbReference type="Proteomes" id="UP001317191">
    <property type="component" value="Unassembled WGS sequence"/>
</dbReference>
<dbReference type="InterPro" id="IPR024618">
    <property type="entry name" value="DUF3857"/>
</dbReference>
<sequence length="627" mass="72356">MMLLINFLLAAPVFPQDLTTTVLGIPAELKENANSVIRNQEVSVEIKSISQMVIKTLKTITVFNEYGIRNIDAVEYFDQTTTIKNIEAIVYDSLGKELKKIKRKDFSDYSVAGDASDVSDTRVLKLNYTPTEYPFTIVYQSEVQTSNTAFIPTWYPIDDYFESVQRSVFKISYPSHLGFKYKEMDFGDKKIVKHETTNSLQYSIENLVAEKHEEYAPSKPVHVLFGLDKFMLEGVEGSAKSWKEFGLWMNEKLLKESTELPLETQNRIKTLVANETDPLKKAAIVYRFVQNKTRYVSIQLGIGGWKPMPAKNVDRLGYGDCKALSNYTKALLDVVGVPSYYTVIYGGERRDILEDFVSMQGNHAVLSLPYKNKMIFLECTSQTQAFGFEGDFTDDRVALLIKPEGGELVRTNKYIDKDNAQVTNGKIVIHEDGSMKMEAQISYTGIQYDTMTRFELLPLKETKDHYKERWSYVNNLTIDDLRFVNDKENVKFNETIKISVPEFVKKTGADKMLLLNVLNQNYKTPQRYRNRKKQFEIDKGYYDEDIIDIELPQSEKVIAKPENVNLETKFGTYSTEILFLEANKIQYKRKLLIKKGLYSVEEYEEFRKFREQIAKNDNSKLVLQSNK</sequence>
<evidence type="ECO:0000313" key="3">
    <source>
        <dbReference type="Proteomes" id="UP001317191"/>
    </source>
</evidence>
<dbReference type="RefSeq" id="WP_250592822.1">
    <property type="nucleotide sequence ID" value="NZ_JAMLJM010000005.1"/>
</dbReference>
<organism evidence="2 3">
    <name type="scientific">Flavobacterium luminosum</name>
    <dbReference type="NCBI Taxonomy" id="2949086"/>
    <lineage>
        <taxon>Bacteria</taxon>
        <taxon>Pseudomonadati</taxon>
        <taxon>Bacteroidota</taxon>
        <taxon>Flavobacteriia</taxon>
        <taxon>Flavobacteriales</taxon>
        <taxon>Flavobacteriaceae</taxon>
        <taxon>Flavobacterium</taxon>
    </lineage>
</organism>
<proteinExistence type="predicted"/>
<protein>
    <submittedName>
        <fullName evidence="2">DUF3857 domain-containing protein</fullName>
    </submittedName>
</protein>
<evidence type="ECO:0000259" key="1">
    <source>
        <dbReference type="Pfam" id="PF12969"/>
    </source>
</evidence>
<name>A0ABT0TPG8_9FLAO</name>
<accession>A0ABT0TPG8</accession>
<evidence type="ECO:0000313" key="2">
    <source>
        <dbReference type="EMBL" id="MCL9809382.1"/>
    </source>
</evidence>
<gene>
    <name evidence="2" type="ORF">NAT50_08420</name>
</gene>
<dbReference type="Gene3D" id="2.60.120.1130">
    <property type="match status" value="1"/>
</dbReference>
<comment type="caution">
    <text evidence="2">The sequence shown here is derived from an EMBL/GenBank/DDBJ whole genome shotgun (WGS) entry which is preliminary data.</text>
</comment>
<reference evidence="2 3" key="1">
    <citation type="submission" date="2022-05" db="EMBL/GenBank/DDBJ databases">
        <title>Flavobacterium sp., isolated from activated sludge.</title>
        <authorList>
            <person name="Ran Q."/>
        </authorList>
    </citation>
    <scope>NUCLEOTIDE SEQUENCE [LARGE SCALE GENOMIC DNA]</scope>
    <source>
        <strain evidence="2 3">HXWNR70</strain>
    </source>
</reference>
<dbReference type="Gene3D" id="3.10.620.30">
    <property type="match status" value="1"/>
</dbReference>